<sequence length="78" mass="8202">MSIAFSLPTTVTLPFVTALSGQIHQLHVSRLTVAGGMRGLLRPSRCDLSDEAMVFTALGAVSSASLPASLRFCLSPKL</sequence>
<reference evidence="1" key="1">
    <citation type="thesis" date="2021" institute="BYU ScholarsArchive" country="Provo, UT, USA">
        <title>Applications of and Algorithms for Genome Assembly and Genomic Analyses with an Emphasis on Marine Teleosts.</title>
        <authorList>
            <person name="Pickett B.D."/>
        </authorList>
    </citation>
    <scope>NUCLEOTIDE SEQUENCE</scope>
    <source>
        <strain evidence="1">HI-2016</strain>
    </source>
</reference>
<comment type="caution">
    <text evidence="1">The sequence shown here is derived from an EMBL/GenBank/DDBJ whole genome shotgun (WGS) entry which is preliminary data.</text>
</comment>
<dbReference type="EMBL" id="JAFBMS010000054">
    <property type="protein sequence ID" value="KAG9339403.1"/>
    <property type="molecule type" value="Genomic_DNA"/>
</dbReference>
<name>A0A8T2NFR2_9TELE</name>
<gene>
    <name evidence="1" type="ORF">JZ751_023797</name>
</gene>
<protein>
    <submittedName>
        <fullName evidence="1">Uncharacterized protein</fullName>
    </submittedName>
</protein>
<dbReference type="AlphaFoldDB" id="A0A8T2NFR2"/>
<proteinExistence type="predicted"/>
<organism evidence="1 2">
    <name type="scientific">Albula glossodonta</name>
    <name type="common">roundjaw bonefish</name>
    <dbReference type="NCBI Taxonomy" id="121402"/>
    <lineage>
        <taxon>Eukaryota</taxon>
        <taxon>Metazoa</taxon>
        <taxon>Chordata</taxon>
        <taxon>Craniata</taxon>
        <taxon>Vertebrata</taxon>
        <taxon>Euteleostomi</taxon>
        <taxon>Actinopterygii</taxon>
        <taxon>Neopterygii</taxon>
        <taxon>Teleostei</taxon>
        <taxon>Albuliformes</taxon>
        <taxon>Albulidae</taxon>
        <taxon>Albula</taxon>
    </lineage>
</organism>
<evidence type="ECO:0000313" key="1">
    <source>
        <dbReference type="EMBL" id="KAG9339403.1"/>
    </source>
</evidence>
<dbReference type="Proteomes" id="UP000824540">
    <property type="component" value="Unassembled WGS sequence"/>
</dbReference>
<accession>A0A8T2NFR2</accession>
<keyword evidence="2" id="KW-1185">Reference proteome</keyword>
<evidence type="ECO:0000313" key="2">
    <source>
        <dbReference type="Proteomes" id="UP000824540"/>
    </source>
</evidence>